<dbReference type="GO" id="GO:0032259">
    <property type="term" value="P:methylation"/>
    <property type="evidence" value="ECO:0007669"/>
    <property type="project" value="UniProtKB-KW"/>
</dbReference>
<dbReference type="AlphaFoldDB" id="A0A9P1FFQ0"/>
<evidence type="ECO:0000256" key="3">
    <source>
        <dbReference type="SAM" id="MobiDB-lite"/>
    </source>
</evidence>
<keyword evidence="1" id="KW-0489">Methyltransferase</keyword>
<organism evidence="4">
    <name type="scientific">Cladocopium goreaui</name>
    <dbReference type="NCBI Taxonomy" id="2562237"/>
    <lineage>
        <taxon>Eukaryota</taxon>
        <taxon>Sar</taxon>
        <taxon>Alveolata</taxon>
        <taxon>Dinophyceae</taxon>
        <taxon>Suessiales</taxon>
        <taxon>Symbiodiniaceae</taxon>
        <taxon>Cladocopium</taxon>
    </lineage>
</organism>
<comment type="caution">
    <text evidence="4">The sequence shown here is derived from an EMBL/GenBank/DDBJ whole genome shotgun (WGS) entry which is preliminary data.</text>
</comment>
<dbReference type="Proteomes" id="UP001152797">
    <property type="component" value="Unassembled WGS sequence"/>
</dbReference>
<sequence>MHALPDAGLAVVTSLHDRVVFSLLFSACAGSYFGEGKAPHLDLTSDRALFVRLARKKHLKFQTPHKLGNHKKRAANQQSQNEAKEIGPRSVKRPKASHALSAERRLLGVDSESEDGSNNSEASGYNTDAQEEHRLETWQGQNWQITLTQEALPEFNEEAKAEPPPVSHVQAPLRIKPVCSAEVTHAKAIRQRRSEAWGVFHLGPIYRQGVQTGYGAICGLHSNLEDGPGIYCRKALTTSELSEEDCRLRLERWLPAGLQDSDWPEGQGRSMHLSLGGLRLVDFSSGKPVSESWIQTSSKLPWSRIHFPSVTPAVTSNEPARARRVKKRQAASTAGGSEVFPISIEYSKPCEWREWREWLRGRFLCHGSAFQRIQPWQGDLRMPALHEALFSCESNKDKQRWIQAALNCGPLMPALSPLKSACESSDGESELLQLGYIFQDIETLGGCEAHCVVHGKLCPVPGCDLLVIGSSCEDLSKANPKKETQKFVFQQSNSLGSSVQTYHGFTSYVAVHSPGLVMYENVGGLGEQIGAHAQSNLDVLMQTMKELGYTGQPLRTDASSFGLPARRLKPFLEERKEKSAKAASKSPKSSGNWADQHMKFAEAEGLRWGQPYPQELKLNPWFETLTAREQDVLALSRAQAPDAGFRNVSQSLGRVHTASWCKDTKKRVAPTMLPGQLLFLELVKPPRLMLDQEALLFQGFPAPQFLKLVETEGIDVYECSAAASGSVRKRSGPGRKWLTESLTADLAGNAMALPVLLAIVQSAVASLLFRPDSRASTREETADALSALGIFADL</sequence>
<accession>A0A9P1FFQ0</accession>
<proteinExistence type="predicted"/>
<dbReference type="OrthoDB" id="5376140at2759"/>
<name>A0A9P1FFQ0_9DINO</name>
<dbReference type="SUPFAM" id="SSF53335">
    <property type="entry name" value="S-adenosyl-L-methionine-dependent methyltransferases"/>
    <property type="match status" value="1"/>
</dbReference>
<evidence type="ECO:0000256" key="2">
    <source>
        <dbReference type="ARBA" id="ARBA00022679"/>
    </source>
</evidence>
<dbReference type="EMBL" id="CAMXCT030000047">
    <property type="protein sequence ID" value="CAL4760307.1"/>
    <property type="molecule type" value="Genomic_DNA"/>
</dbReference>
<dbReference type="InterPro" id="IPR029063">
    <property type="entry name" value="SAM-dependent_MTases_sf"/>
</dbReference>
<dbReference type="EMBL" id="CAMXCT010000047">
    <property type="protein sequence ID" value="CAI3972995.1"/>
    <property type="molecule type" value="Genomic_DNA"/>
</dbReference>
<dbReference type="GO" id="GO:0008168">
    <property type="term" value="F:methyltransferase activity"/>
    <property type="evidence" value="ECO:0007669"/>
    <property type="project" value="UniProtKB-KW"/>
</dbReference>
<gene>
    <name evidence="4" type="ORF">C1SCF055_LOCUS1526</name>
</gene>
<reference evidence="4" key="1">
    <citation type="submission" date="2022-10" db="EMBL/GenBank/DDBJ databases">
        <authorList>
            <person name="Chen Y."/>
            <person name="Dougan E. K."/>
            <person name="Chan C."/>
            <person name="Rhodes N."/>
            <person name="Thang M."/>
        </authorList>
    </citation>
    <scope>NUCLEOTIDE SEQUENCE</scope>
</reference>
<dbReference type="InterPro" id="IPR001525">
    <property type="entry name" value="C5_MeTfrase"/>
</dbReference>
<dbReference type="EMBL" id="CAMXCT020000047">
    <property type="protein sequence ID" value="CAL1126370.1"/>
    <property type="molecule type" value="Genomic_DNA"/>
</dbReference>
<keyword evidence="6" id="KW-1185">Reference proteome</keyword>
<feature type="region of interest" description="Disordered" evidence="3">
    <location>
        <begin position="575"/>
        <end position="594"/>
    </location>
</feature>
<feature type="compositionally biased region" description="Low complexity" evidence="3">
    <location>
        <begin position="581"/>
        <end position="590"/>
    </location>
</feature>
<keyword evidence="2" id="KW-0808">Transferase</keyword>
<protein>
    <submittedName>
        <fullName evidence="4">Uncharacterized protein</fullName>
    </submittedName>
</protein>
<dbReference type="Pfam" id="PF00145">
    <property type="entry name" value="DNA_methylase"/>
    <property type="match status" value="1"/>
</dbReference>
<evidence type="ECO:0000256" key="1">
    <source>
        <dbReference type="ARBA" id="ARBA00022603"/>
    </source>
</evidence>
<feature type="region of interest" description="Disordered" evidence="3">
    <location>
        <begin position="61"/>
        <end position="132"/>
    </location>
</feature>
<evidence type="ECO:0000313" key="6">
    <source>
        <dbReference type="Proteomes" id="UP001152797"/>
    </source>
</evidence>
<evidence type="ECO:0000313" key="5">
    <source>
        <dbReference type="EMBL" id="CAL1126370.1"/>
    </source>
</evidence>
<evidence type="ECO:0000313" key="4">
    <source>
        <dbReference type="EMBL" id="CAI3972995.1"/>
    </source>
</evidence>
<dbReference type="Gene3D" id="3.40.50.150">
    <property type="entry name" value="Vaccinia Virus protein VP39"/>
    <property type="match status" value="1"/>
</dbReference>
<reference evidence="5" key="2">
    <citation type="submission" date="2024-04" db="EMBL/GenBank/DDBJ databases">
        <authorList>
            <person name="Chen Y."/>
            <person name="Shah S."/>
            <person name="Dougan E. K."/>
            <person name="Thang M."/>
            <person name="Chan C."/>
        </authorList>
    </citation>
    <scope>NUCLEOTIDE SEQUENCE [LARGE SCALE GENOMIC DNA]</scope>
</reference>